<evidence type="ECO:0000256" key="5">
    <source>
        <dbReference type="PIRSR" id="PIRSR602401-1"/>
    </source>
</evidence>
<keyword evidence="6" id="KW-0503">Monooxygenase</keyword>
<evidence type="ECO:0000313" key="9">
    <source>
        <dbReference type="Proteomes" id="UP000016922"/>
    </source>
</evidence>
<feature type="transmembrane region" description="Helical" evidence="7">
    <location>
        <begin position="6"/>
        <end position="25"/>
    </location>
</feature>
<dbReference type="OMA" id="SWFVKCE"/>
<dbReference type="InterPro" id="IPR001128">
    <property type="entry name" value="Cyt_P450"/>
</dbReference>
<dbReference type="Gene3D" id="1.10.630.10">
    <property type="entry name" value="Cytochrome P450"/>
    <property type="match status" value="1"/>
</dbReference>
<dbReference type="GO" id="GO:0006629">
    <property type="term" value="P:lipid metabolic process"/>
    <property type="evidence" value="ECO:0007669"/>
    <property type="project" value="UniProtKB-ARBA"/>
</dbReference>
<accession>S3CFZ3</accession>
<feature type="binding site" description="axial binding residue" evidence="5">
    <location>
        <position position="451"/>
    </location>
    <ligand>
        <name>heme</name>
        <dbReference type="ChEBI" id="CHEBI:30413"/>
    </ligand>
    <ligandPart>
        <name>Fe</name>
        <dbReference type="ChEBI" id="CHEBI:18248"/>
    </ligandPart>
</feature>
<dbReference type="Pfam" id="PF00067">
    <property type="entry name" value="p450"/>
    <property type="match status" value="1"/>
</dbReference>
<proteinExistence type="inferred from homology"/>
<dbReference type="GeneID" id="19460412"/>
<dbReference type="GO" id="GO:0005506">
    <property type="term" value="F:iron ion binding"/>
    <property type="evidence" value="ECO:0007669"/>
    <property type="project" value="InterPro"/>
</dbReference>
<dbReference type="HOGENOM" id="CLU_001570_27_2_1"/>
<keyword evidence="2 5" id="KW-0479">Metal-binding</keyword>
<dbReference type="eggNOG" id="KOG0157">
    <property type="taxonomic scope" value="Eukaryota"/>
</dbReference>
<dbReference type="KEGG" id="glz:GLAREA_01354"/>
<sequence length="504" mass="56172">MHSGTFVVAIVVAVVLGSYIFRVPAIKRHGEILKRSPNTLPLVGNGLLFLQARHKLFSWFVKCEKIFGFETFQISIPTLPGGVVVNDPQNLEYILKQEGVFAKGDFFKRRSFDLFGNGIINADGDLWRVQRKAGLNFLNTSNLKVLTEIALPKYLKENISNLSKFGSQDVVDLQAVFNELTTQLMGKMAYDMEMHDSDPFSEAFEVASAATGDRFQNPLYPITEVFFGSRFRKAVKVVKTFGDEIVAKASADRKRCEGSDLESKSDPTKELQAVSGSLIGSLLDAMPDHDTVADAALNYLTAGRDTTAQTLTWAFYLMMRHPGVLEKAQKEAEGVLTEHSGSLPKTTDIDSSVFNTLTLPYSMAVFYETLRFYPPIPFELRQCQQATTLPDGTFLPESSVVVWCLWAMNRSQLIWGEDADVFKPERWLEDGQFKARTAFEFPVFNGGTRMCLGKKMAEIVAVQTIATFVLSFDYKPVDGKERVTANSLTLPMEGGLPVYLTAKN</sequence>
<gene>
    <name evidence="8" type="ORF">GLAREA_01354</name>
</gene>
<evidence type="ECO:0000256" key="1">
    <source>
        <dbReference type="ARBA" id="ARBA00010617"/>
    </source>
</evidence>
<evidence type="ECO:0000256" key="2">
    <source>
        <dbReference type="ARBA" id="ARBA00022723"/>
    </source>
</evidence>
<keyword evidence="4 5" id="KW-0408">Iron</keyword>
<evidence type="ECO:0000256" key="4">
    <source>
        <dbReference type="ARBA" id="ARBA00023004"/>
    </source>
</evidence>
<dbReference type="PANTHER" id="PTHR24296">
    <property type="entry name" value="CYTOCHROME P450"/>
    <property type="match status" value="1"/>
</dbReference>
<keyword evidence="9" id="KW-1185">Reference proteome</keyword>
<dbReference type="PRINTS" id="PR00463">
    <property type="entry name" value="EP450I"/>
</dbReference>
<evidence type="ECO:0000256" key="3">
    <source>
        <dbReference type="ARBA" id="ARBA00023002"/>
    </source>
</evidence>
<reference evidence="8 9" key="1">
    <citation type="journal article" date="2013" name="BMC Genomics">
        <title>Genomics-driven discovery of the pneumocandin biosynthetic gene cluster in the fungus Glarea lozoyensis.</title>
        <authorList>
            <person name="Chen L."/>
            <person name="Yue Q."/>
            <person name="Zhang X."/>
            <person name="Xiang M."/>
            <person name="Wang C."/>
            <person name="Li S."/>
            <person name="Che Y."/>
            <person name="Ortiz-Lopez F.J."/>
            <person name="Bills G.F."/>
            <person name="Liu X."/>
            <person name="An Z."/>
        </authorList>
    </citation>
    <scope>NUCLEOTIDE SEQUENCE [LARGE SCALE GENOMIC DNA]</scope>
    <source>
        <strain evidence="9">ATCC 20868 / MF5171</strain>
    </source>
</reference>
<dbReference type="RefSeq" id="XP_008086761.1">
    <property type="nucleotide sequence ID" value="XM_008088570.1"/>
</dbReference>
<evidence type="ECO:0000313" key="8">
    <source>
        <dbReference type="EMBL" id="EPE25442.1"/>
    </source>
</evidence>
<name>S3CFZ3_GLAL2</name>
<dbReference type="GO" id="GO:0020037">
    <property type="term" value="F:heme binding"/>
    <property type="evidence" value="ECO:0007669"/>
    <property type="project" value="InterPro"/>
</dbReference>
<dbReference type="GO" id="GO:0004497">
    <property type="term" value="F:monooxygenase activity"/>
    <property type="evidence" value="ECO:0007669"/>
    <property type="project" value="UniProtKB-KW"/>
</dbReference>
<evidence type="ECO:0000256" key="6">
    <source>
        <dbReference type="RuleBase" id="RU000461"/>
    </source>
</evidence>
<keyword evidence="7" id="KW-0472">Membrane</keyword>
<dbReference type="InterPro" id="IPR036396">
    <property type="entry name" value="Cyt_P450_sf"/>
</dbReference>
<evidence type="ECO:0000256" key="7">
    <source>
        <dbReference type="SAM" id="Phobius"/>
    </source>
</evidence>
<comment type="cofactor">
    <cofactor evidence="5">
        <name>heme</name>
        <dbReference type="ChEBI" id="CHEBI:30413"/>
    </cofactor>
</comment>
<dbReference type="OrthoDB" id="1470350at2759"/>
<organism evidence="8 9">
    <name type="scientific">Glarea lozoyensis (strain ATCC 20868 / MF5171)</name>
    <dbReference type="NCBI Taxonomy" id="1116229"/>
    <lineage>
        <taxon>Eukaryota</taxon>
        <taxon>Fungi</taxon>
        <taxon>Dikarya</taxon>
        <taxon>Ascomycota</taxon>
        <taxon>Pezizomycotina</taxon>
        <taxon>Leotiomycetes</taxon>
        <taxon>Helotiales</taxon>
        <taxon>Helotiaceae</taxon>
        <taxon>Glarea</taxon>
    </lineage>
</organism>
<protein>
    <submittedName>
        <fullName evidence="8">Cytochrome P450</fullName>
    </submittedName>
</protein>
<dbReference type="InterPro" id="IPR017972">
    <property type="entry name" value="Cyt_P450_CS"/>
</dbReference>
<dbReference type="GO" id="GO:0016705">
    <property type="term" value="F:oxidoreductase activity, acting on paired donors, with incorporation or reduction of molecular oxygen"/>
    <property type="evidence" value="ECO:0007669"/>
    <property type="project" value="InterPro"/>
</dbReference>
<dbReference type="SUPFAM" id="SSF48264">
    <property type="entry name" value="Cytochrome P450"/>
    <property type="match status" value="1"/>
</dbReference>
<keyword evidence="3 6" id="KW-0560">Oxidoreductase</keyword>
<keyword evidence="7" id="KW-1133">Transmembrane helix</keyword>
<dbReference type="EMBL" id="KE145371">
    <property type="protein sequence ID" value="EPE25442.1"/>
    <property type="molecule type" value="Genomic_DNA"/>
</dbReference>
<dbReference type="InterPro" id="IPR002401">
    <property type="entry name" value="Cyt_P450_E_grp-I"/>
</dbReference>
<keyword evidence="5 6" id="KW-0349">Heme</keyword>
<dbReference type="Proteomes" id="UP000016922">
    <property type="component" value="Unassembled WGS sequence"/>
</dbReference>
<comment type="similarity">
    <text evidence="1 6">Belongs to the cytochrome P450 family.</text>
</comment>
<dbReference type="PRINTS" id="PR00385">
    <property type="entry name" value="P450"/>
</dbReference>
<dbReference type="AlphaFoldDB" id="S3CFZ3"/>
<keyword evidence="7" id="KW-0812">Transmembrane</keyword>
<dbReference type="PROSITE" id="PS00086">
    <property type="entry name" value="CYTOCHROME_P450"/>
    <property type="match status" value="1"/>
</dbReference>